<accession>A0A1D6M088</accession>
<proteinExistence type="predicted"/>
<name>A0A1D6M088_MAIZE</name>
<dbReference type="eggNOG" id="ENOG502R4TQ">
    <property type="taxonomic scope" value="Eukaryota"/>
</dbReference>
<dbReference type="IntAct" id="A0A1D6M088">
    <property type="interactions" value="7"/>
</dbReference>
<dbReference type="EMBL" id="CM000782">
    <property type="protein sequence ID" value="AQK84727.1"/>
    <property type="molecule type" value="Genomic_DNA"/>
</dbReference>
<gene>
    <name evidence="1" type="ORF">ZEAMMB73_Zm00001d037752</name>
</gene>
<dbReference type="InParanoid" id="A0A1D6M088"/>
<sequence>MDSDSPLVVDSLVAMDSDSLIAVDSLVDMDSDSPLAVAKDDVSSSLDSDMALDCVAPDSESIRFVPDSEPFELVPDSEAEEVAPEAKSGELELGPFLCGSCGVVHENRASWNRVHSAFRPCSRCGVINKENLIDALLHGAQEWVCKPECDAKASHIIEAELISIIRLLEVFIELIDILHHLESFVELVGIPHLLVVFVFN</sequence>
<organism evidence="1">
    <name type="scientific">Zea mays</name>
    <name type="common">Maize</name>
    <dbReference type="NCBI Taxonomy" id="4577"/>
    <lineage>
        <taxon>Eukaryota</taxon>
        <taxon>Viridiplantae</taxon>
        <taxon>Streptophyta</taxon>
        <taxon>Embryophyta</taxon>
        <taxon>Tracheophyta</taxon>
        <taxon>Spermatophyta</taxon>
        <taxon>Magnoliopsida</taxon>
        <taxon>Liliopsida</taxon>
        <taxon>Poales</taxon>
        <taxon>Poaceae</taxon>
        <taxon>PACMAD clade</taxon>
        <taxon>Panicoideae</taxon>
        <taxon>Andropogonodae</taxon>
        <taxon>Andropogoneae</taxon>
        <taxon>Tripsacinae</taxon>
        <taxon>Zea</taxon>
    </lineage>
</organism>
<reference evidence="1" key="1">
    <citation type="submission" date="2015-12" db="EMBL/GenBank/DDBJ databases">
        <title>Update maize B73 reference genome by single molecule sequencing technologies.</title>
        <authorList>
            <consortium name="Maize Genome Sequencing Project"/>
            <person name="Ware D."/>
        </authorList>
    </citation>
    <scope>NUCLEOTIDE SEQUENCE</scope>
    <source>
        <tissue evidence="1">Seedling</tissue>
    </source>
</reference>
<evidence type="ECO:0000313" key="1">
    <source>
        <dbReference type="EMBL" id="AQK84727.1"/>
    </source>
</evidence>
<dbReference type="PaxDb" id="4577-AC187887.3_FGP008"/>
<protein>
    <submittedName>
        <fullName evidence="1">Uncharacterized protein</fullName>
    </submittedName>
</protein>
<dbReference type="AlphaFoldDB" id="A0A1D6M088"/>